<feature type="domain" description="FAD dependent oxidoreductase" evidence="6">
    <location>
        <begin position="48"/>
        <end position="362"/>
    </location>
</feature>
<proteinExistence type="inferred from homology"/>
<gene>
    <name evidence="7" type="ORF">L596_009107</name>
</gene>
<name>A0A4V6A6L8_STECR</name>
<comment type="caution">
    <text evidence="7">The sequence shown here is derived from an EMBL/GenBank/DDBJ whole genome shotgun (WGS) entry which is preliminary data.</text>
</comment>
<sequence>MQISIFARLNRGHFAPSLLLLSVAFSSPPPDEGSKSAMLVSFSAEMAKIAVVGQGVIGCSSALAILERFPKFHVSLFADRKFEDTCSFVPAGLFRLDKYEYKNWARISFDRFAHIYRDIGCSSGVKLVSGHIQSDNKATLEGQEKNFADIVYNFRWLDKREMESMFVNPSRYAIHYTAYASEGRRYVPWLREQIEKFPNVEFVQKKVNNLNELGEHFDFVINCAGIDGGKVAGDDNTVIPNRGIAIEVEAPWQTHFNYKDFITFTIPMTNSVILGSVKQPGRSDLEITDVDREDIWQRYLAIHPTFKDAKVLNEFCTVRPERPDIRLETEARKTDSGKKYQVIHNYGHGGNGFTLGWGCALEVLAHIDGKVDSTFNQSKI</sequence>
<evidence type="ECO:0000256" key="5">
    <source>
        <dbReference type="ARBA" id="ARBA00023002"/>
    </source>
</evidence>
<dbReference type="PANTHER" id="PTHR11530:SF28">
    <property type="entry name" value="D-ASPARTATE OXIDASE 1"/>
    <property type="match status" value="1"/>
</dbReference>
<dbReference type="AlphaFoldDB" id="A0A4V6A6L8"/>
<dbReference type="GO" id="GO:0005737">
    <property type="term" value="C:cytoplasm"/>
    <property type="evidence" value="ECO:0007669"/>
    <property type="project" value="TreeGrafter"/>
</dbReference>
<dbReference type="GO" id="GO:0003884">
    <property type="term" value="F:D-amino-acid oxidase activity"/>
    <property type="evidence" value="ECO:0007669"/>
    <property type="project" value="InterPro"/>
</dbReference>
<dbReference type="PROSITE" id="PS00677">
    <property type="entry name" value="DAO"/>
    <property type="match status" value="1"/>
</dbReference>
<dbReference type="InterPro" id="IPR006181">
    <property type="entry name" value="D-amino_acid_oxidase_CS"/>
</dbReference>
<evidence type="ECO:0000256" key="1">
    <source>
        <dbReference type="ARBA" id="ARBA00001974"/>
    </source>
</evidence>
<dbReference type="Proteomes" id="UP000298663">
    <property type="component" value="Unassembled WGS sequence"/>
</dbReference>
<reference evidence="7 8" key="2">
    <citation type="journal article" date="2019" name="G3 (Bethesda)">
        <title>Hybrid Assembly of the Genome of the Entomopathogenic Nematode Steinernema carpocapsae Identifies the X-Chromosome.</title>
        <authorList>
            <person name="Serra L."/>
            <person name="Macchietto M."/>
            <person name="Macias-Munoz A."/>
            <person name="McGill C.J."/>
            <person name="Rodriguez I.M."/>
            <person name="Rodriguez B."/>
            <person name="Murad R."/>
            <person name="Mortazavi A."/>
        </authorList>
    </citation>
    <scope>NUCLEOTIDE SEQUENCE [LARGE SCALE GENOMIC DNA]</scope>
    <source>
        <strain evidence="7 8">ALL</strain>
    </source>
</reference>
<accession>A0A4V6A6L8</accession>
<dbReference type="InterPro" id="IPR006076">
    <property type="entry name" value="FAD-dep_OxRdtase"/>
</dbReference>
<evidence type="ECO:0000256" key="2">
    <source>
        <dbReference type="ARBA" id="ARBA00006730"/>
    </source>
</evidence>
<evidence type="ECO:0000256" key="4">
    <source>
        <dbReference type="ARBA" id="ARBA00022827"/>
    </source>
</evidence>
<keyword evidence="5" id="KW-0560">Oxidoreductase</keyword>
<dbReference type="OrthoDB" id="2015447at2759"/>
<dbReference type="STRING" id="34508.A0A4V6A6L8"/>
<keyword evidence="3" id="KW-0285">Flavoprotein</keyword>
<dbReference type="SUPFAM" id="SSF54373">
    <property type="entry name" value="FAD-linked reductases, C-terminal domain"/>
    <property type="match status" value="1"/>
</dbReference>
<reference evidence="7 8" key="1">
    <citation type="journal article" date="2015" name="Genome Biol.">
        <title>Comparative genomics of Steinernema reveals deeply conserved gene regulatory networks.</title>
        <authorList>
            <person name="Dillman A.R."/>
            <person name="Macchietto M."/>
            <person name="Porter C.F."/>
            <person name="Rogers A."/>
            <person name="Williams B."/>
            <person name="Antoshechkin I."/>
            <person name="Lee M.M."/>
            <person name="Goodwin Z."/>
            <person name="Lu X."/>
            <person name="Lewis E.E."/>
            <person name="Goodrich-Blair H."/>
            <person name="Stock S.P."/>
            <person name="Adams B.J."/>
            <person name="Sternberg P.W."/>
            <person name="Mortazavi A."/>
        </authorList>
    </citation>
    <scope>NUCLEOTIDE SEQUENCE [LARGE SCALE GENOMIC DNA]</scope>
    <source>
        <strain evidence="7 8">ALL</strain>
    </source>
</reference>
<comment type="cofactor">
    <cofactor evidence="1">
        <name>FAD</name>
        <dbReference type="ChEBI" id="CHEBI:57692"/>
    </cofactor>
</comment>
<keyword evidence="8" id="KW-1185">Reference proteome</keyword>
<dbReference type="Gene3D" id="3.40.50.720">
    <property type="entry name" value="NAD(P)-binding Rossmann-like Domain"/>
    <property type="match status" value="1"/>
</dbReference>
<dbReference type="InterPro" id="IPR023209">
    <property type="entry name" value="DAO"/>
</dbReference>
<evidence type="ECO:0000313" key="8">
    <source>
        <dbReference type="Proteomes" id="UP000298663"/>
    </source>
</evidence>
<organism evidence="7 8">
    <name type="scientific">Steinernema carpocapsae</name>
    <name type="common">Entomopathogenic nematode</name>
    <dbReference type="NCBI Taxonomy" id="34508"/>
    <lineage>
        <taxon>Eukaryota</taxon>
        <taxon>Metazoa</taxon>
        <taxon>Ecdysozoa</taxon>
        <taxon>Nematoda</taxon>
        <taxon>Chromadorea</taxon>
        <taxon>Rhabditida</taxon>
        <taxon>Tylenchina</taxon>
        <taxon>Panagrolaimomorpha</taxon>
        <taxon>Strongyloidoidea</taxon>
        <taxon>Steinernematidae</taxon>
        <taxon>Steinernema</taxon>
    </lineage>
</organism>
<dbReference type="SUPFAM" id="SSF51971">
    <property type="entry name" value="Nucleotide-binding domain"/>
    <property type="match status" value="1"/>
</dbReference>
<dbReference type="GO" id="GO:0071949">
    <property type="term" value="F:FAD binding"/>
    <property type="evidence" value="ECO:0007669"/>
    <property type="project" value="InterPro"/>
</dbReference>
<evidence type="ECO:0000313" key="7">
    <source>
        <dbReference type="EMBL" id="TKR94875.1"/>
    </source>
</evidence>
<protein>
    <recommendedName>
        <fullName evidence="6">FAD dependent oxidoreductase domain-containing protein</fullName>
    </recommendedName>
</protein>
<evidence type="ECO:0000256" key="3">
    <source>
        <dbReference type="ARBA" id="ARBA00022630"/>
    </source>
</evidence>
<dbReference type="PANTHER" id="PTHR11530">
    <property type="entry name" value="D-AMINO ACID OXIDASE"/>
    <property type="match status" value="1"/>
</dbReference>
<dbReference type="Gene3D" id="3.30.9.10">
    <property type="entry name" value="D-Amino Acid Oxidase, subunit A, domain 2"/>
    <property type="match status" value="1"/>
</dbReference>
<dbReference type="EMBL" id="AZBU02000002">
    <property type="protein sequence ID" value="TKR94875.1"/>
    <property type="molecule type" value="Genomic_DNA"/>
</dbReference>
<dbReference type="Pfam" id="PF01266">
    <property type="entry name" value="DAO"/>
    <property type="match status" value="1"/>
</dbReference>
<dbReference type="GO" id="GO:0019478">
    <property type="term" value="P:D-amino acid catabolic process"/>
    <property type="evidence" value="ECO:0007669"/>
    <property type="project" value="TreeGrafter"/>
</dbReference>
<keyword evidence="4" id="KW-0274">FAD</keyword>
<comment type="similarity">
    <text evidence="2">Belongs to the DAMOX/DASOX family.</text>
</comment>
<evidence type="ECO:0000259" key="6">
    <source>
        <dbReference type="Pfam" id="PF01266"/>
    </source>
</evidence>